<evidence type="ECO:0000313" key="1">
    <source>
        <dbReference type="EMBL" id="RWU08413.1"/>
    </source>
</evidence>
<keyword evidence="2" id="KW-1185">Reference proteome</keyword>
<evidence type="ECO:0000313" key="2">
    <source>
        <dbReference type="Proteomes" id="UP000284120"/>
    </source>
</evidence>
<dbReference type="OrthoDB" id="797407at2"/>
<dbReference type="EMBL" id="SAYW01000002">
    <property type="protein sequence ID" value="RWU08413.1"/>
    <property type="molecule type" value="Genomic_DNA"/>
</dbReference>
<protein>
    <submittedName>
        <fullName evidence="1">Uncharacterized protein</fullName>
    </submittedName>
</protein>
<dbReference type="Proteomes" id="UP000284120">
    <property type="component" value="Unassembled WGS sequence"/>
</dbReference>
<reference evidence="1 2" key="1">
    <citation type="submission" date="2018-06" db="EMBL/GenBank/DDBJ databases">
        <title>Pedobacter endophyticus sp. nov., an endophytic bacterium isolated from a leaf of Triticum aestivum.</title>
        <authorList>
            <person name="Zhang L."/>
        </authorList>
    </citation>
    <scope>NUCLEOTIDE SEQUENCE [LARGE SCALE GENOMIC DNA]</scope>
    <source>
        <strain evidence="1 2">CM134L-2</strain>
    </source>
</reference>
<accession>A0A443YWS5</accession>
<dbReference type="AlphaFoldDB" id="A0A443YWS5"/>
<gene>
    <name evidence="1" type="ORF">DPV69_08530</name>
</gene>
<comment type="caution">
    <text evidence="1">The sequence shown here is derived from an EMBL/GenBank/DDBJ whole genome shotgun (WGS) entry which is preliminary data.</text>
</comment>
<name>A0A443YWS5_9SPHI</name>
<sequence length="192" mass="21507">MNSSQLITNAEALRLFFTEDVYLAGDMTTMENQPVEPPKQTAAVEQAIVEVPKLEEPAPSYGQVFDFKYLGKNEKKILILVNDTENPVSTEQGRELLRKLVLAMNLKNADFALLNYSAYTSAKFEHLSAFFSCKFLLSFGVSSNELGLGQQLLHQLHVLQNTNMIFTHNLHALDADVASKKTLWGTLKNLKV</sequence>
<organism evidence="1 2">
    <name type="scientific">Pedobacter chitinilyticus</name>
    <dbReference type="NCBI Taxonomy" id="2233776"/>
    <lineage>
        <taxon>Bacteria</taxon>
        <taxon>Pseudomonadati</taxon>
        <taxon>Bacteroidota</taxon>
        <taxon>Sphingobacteriia</taxon>
        <taxon>Sphingobacteriales</taxon>
        <taxon>Sphingobacteriaceae</taxon>
        <taxon>Pedobacter</taxon>
    </lineage>
</organism>
<proteinExistence type="predicted"/>
<dbReference type="RefSeq" id="WP_113646936.1">
    <property type="nucleotide sequence ID" value="NZ_QMHN01000002.1"/>
</dbReference>